<dbReference type="Proteomes" id="UP001209229">
    <property type="component" value="Unassembled WGS sequence"/>
</dbReference>
<dbReference type="PROSITE" id="PS51257">
    <property type="entry name" value="PROKAR_LIPOPROTEIN"/>
    <property type="match status" value="1"/>
</dbReference>
<evidence type="ECO:0000256" key="3">
    <source>
        <dbReference type="ARBA" id="ARBA00023295"/>
    </source>
</evidence>
<evidence type="ECO:0000313" key="5">
    <source>
        <dbReference type="EMBL" id="MCW3787619.1"/>
    </source>
</evidence>
<sequence length="388" mass="43942">MIKRTLYKIALVFSATLLIGTSCTKKVKPISEFMMGVDLSYVNQVEDHGGVYKENGKPVDCFELFRDKGANIVRLRIWNNPDWTYDVYGKDTPLYSGLNDIKKSIKRAKDLGMAVNLDFHYSDVWADPSHQKAPKAWENIEDINILCDSLYNYTYGVLSSLKKDDLLPEMVQIGNETNCGMMITETQDSFPKLSVCDENWENFGKVLNAGIKAVRNIDAEGGIKTIIALHVADPINLDWWFKGIINKANVTDFDVAGFSYYPHWHKDISFNDLPAVVNKLKNEINKDIVVLETGYPYTSEQGDDYKNIFGEDSMIEGYPVSIEGQKKFLTDLTNNMIQAGAKGVMYWEPAWISSDMKDLWGHGSAWENTTLFDYDGNATDAINYLSIE</sequence>
<dbReference type="EC" id="3.2.1.89" evidence="4"/>
<dbReference type="InterPro" id="IPR011683">
    <property type="entry name" value="Glyco_hydro_53"/>
</dbReference>
<evidence type="ECO:0000256" key="2">
    <source>
        <dbReference type="ARBA" id="ARBA00022801"/>
    </source>
</evidence>
<proteinExistence type="inferred from homology"/>
<comment type="catalytic activity">
    <reaction evidence="4">
        <text>The enzyme specifically hydrolyzes (1-&gt;4)-beta-D-galactosidic linkages in type I arabinogalactans.</text>
        <dbReference type="EC" id="3.2.1.89"/>
    </reaction>
</comment>
<comment type="caution">
    <text evidence="5">The sequence shown here is derived from an EMBL/GenBank/DDBJ whole genome shotgun (WGS) entry which is preliminary data.</text>
</comment>
<keyword evidence="3 4" id="KW-0326">Glycosidase</keyword>
<dbReference type="Gene3D" id="3.20.20.80">
    <property type="entry name" value="Glycosidases"/>
    <property type="match status" value="1"/>
</dbReference>
<comment type="similarity">
    <text evidence="1 4">Belongs to the glycosyl hydrolase 53 family.</text>
</comment>
<accession>A0AAE3M5M9</accession>
<dbReference type="GO" id="GO:0015926">
    <property type="term" value="F:glucosidase activity"/>
    <property type="evidence" value="ECO:0007669"/>
    <property type="project" value="InterPro"/>
</dbReference>
<evidence type="ECO:0000313" key="6">
    <source>
        <dbReference type="Proteomes" id="UP001209229"/>
    </source>
</evidence>
<dbReference type="Pfam" id="PF07745">
    <property type="entry name" value="Glyco_hydro_53"/>
    <property type="match status" value="1"/>
</dbReference>
<evidence type="ECO:0000256" key="4">
    <source>
        <dbReference type="RuleBase" id="RU361192"/>
    </source>
</evidence>
<gene>
    <name evidence="5" type="ORF">OM075_14180</name>
</gene>
<evidence type="ECO:0000256" key="1">
    <source>
        <dbReference type="ARBA" id="ARBA00010687"/>
    </source>
</evidence>
<dbReference type="PANTHER" id="PTHR34983">
    <property type="entry name" value="ARABINOGALACTAN ENDO-BETA-1,4-GALACTANASE A"/>
    <property type="match status" value="1"/>
</dbReference>
<keyword evidence="6" id="KW-1185">Reference proteome</keyword>
<dbReference type="EMBL" id="JAPDPJ010000033">
    <property type="protein sequence ID" value="MCW3787619.1"/>
    <property type="molecule type" value="Genomic_DNA"/>
</dbReference>
<reference evidence="5" key="1">
    <citation type="submission" date="2022-10" db="EMBL/GenBank/DDBJ databases">
        <authorList>
            <person name="Yu W.X."/>
        </authorList>
    </citation>
    <scope>NUCLEOTIDE SEQUENCE</scope>
    <source>
        <strain evidence="5">AAT</strain>
    </source>
</reference>
<protein>
    <recommendedName>
        <fullName evidence="4">Arabinogalactan endo-beta-1,4-galactanase</fullName>
        <ecNumber evidence="4">3.2.1.89</ecNumber>
    </recommendedName>
</protein>
<keyword evidence="2 4" id="KW-0378">Hydrolase</keyword>
<dbReference type="InterPro" id="IPR017853">
    <property type="entry name" value="GH"/>
</dbReference>
<dbReference type="PANTHER" id="PTHR34983:SF2">
    <property type="entry name" value="ENDO-BETA-1,4-GALACTANASE"/>
    <property type="match status" value="1"/>
</dbReference>
<dbReference type="GO" id="GO:0031218">
    <property type="term" value="F:arabinogalactan endo-1,4-beta-galactosidase activity"/>
    <property type="evidence" value="ECO:0007669"/>
    <property type="project" value="UniProtKB-EC"/>
</dbReference>
<dbReference type="SUPFAM" id="SSF51445">
    <property type="entry name" value="(Trans)glycosidases"/>
    <property type="match status" value="1"/>
</dbReference>
<dbReference type="AlphaFoldDB" id="A0AAE3M5M9"/>
<name>A0AAE3M5M9_9BACT</name>
<dbReference type="GO" id="GO:0045490">
    <property type="term" value="P:pectin catabolic process"/>
    <property type="evidence" value="ECO:0007669"/>
    <property type="project" value="TreeGrafter"/>
</dbReference>
<dbReference type="RefSeq" id="WP_301191184.1">
    <property type="nucleotide sequence ID" value="NZ_JAPDPJ010000033.1"/>
</dbReference>
<organism evidence="5 6">
    <name type="scientific">Plebeiibacterium sediminum</name>
    <dbReference type="NCBI Taxonomy" id="2992112"/>
    <lineage>
        <taxon>Bacteria</taxon>
        <taxon>Pseudomonadati</taxon>
        <taxon>Bacteroidota</taxon>
        <taxon>Bacteroidia</taxon>
        <taxon>Marinilabiliales</taxon>
        <taxon>Marinilabiliaceae</taxon>
        <taxon>Plebeiibacterium</taxon>
    </lineage>
</organism>